<evidence type="ECO:0000313" key="1">
    <source>
        <dbReference type="EMBL" id="KAK2120207.1"/>
    </source>
</evidence>
<reference evidence="1 2" key="1">
    <citation type="submission" date="2023-05" db="EMBL/GenBank/DDBJ databases">
        <title>B98-5 Cell Line De Novo Hybrid Assembly: An Optical Mapping Approach.</title>
        <authorList>
            <person name="Kananen K."/>
            <person name="Auerbach J.A."/>
            <person name="Kautto E."/>
            <person name="Blachly J.S."/>
        </authorList>
    </citation>
    <scope>NUCLEOTIDE SEQUENCE [LARGE SCALE GENOMIC DNA]</scope>
    <source>
        <strain evidence="1">B95-8</strain>
        <tissue evidence="1">Cell line</tissue>
    </source>
</reference>
<protein>
    <submittedName>
        <fullName evidence="1">Uncharacterized protein</fullName>
    </submittedName>
</protein>
<dbReference type="EMBL" id="JASSZA010000001">
    <property type="protein sequence ID" value="KAK2120207.1"/>
    <property type="molecule type" value="Genomic_DNA"/>
</dbReference>
<evidence type="ECO:0000313" key="2">
    <source>
        <dbReference type="Proteomes" id="UP001266305"/>
    </source>
</evidence>
<dbReference type="Proteomes" id="UP001266305">
    <property type="component" value="Unassembled WGS sequence"/>
</dbReference>
<comment type="caution">
    <text evidence="1">The sequence shown here is derived from an EMBL/GenBank/DDBJ whole genome shotgun (WGS) entry which is preliminary data.</text>
</comment>
<name>A0ABQ9WEX4_SAGOE</name>
<accession>A0ABQ9WEX4</accession>
<sequence>IGKSQESGLQCPWLAKAEMGGCGNEPPLVPLNVTPGYQQQELIFPGRAYACRGPMPSCPSTLPEKIE</sequence>
<feature type="non-terminal residue" evidence="1">
    <location>
        <position position="1"/>
    </location>
</feature>
<keyword evidence="2" id="KW-1185">Reference proteome</keyword>
<gene>
    <name evidence="1" type="ORF">P7K49_001593</name>
</gene>
<proteinExistence type="predicted"/>
<organism evidence="1 2">
    <name type="scientific">Saguinus oedipus</name>
    <name type="common">Cotton-top tamarin</name>
    <name type="synonym">Oedipomidas oedipus</name>
    <dbReference type="NCBI Taxonomy" id="9490"/>
    <lineage>
        <taxon>Eukaryota</taxon>
        <taxon>Metazoa</taxon>
        <taxon>Chordata</taxon>
        <taxon>Craniata</taxon>
        <taxon>Vertebrata</taxon>
        <taxon>Euteleostomi</taxon>
        <taxon>Mammalia</taxon>
        <taxon>Eutheria</taxon>
        <taxon>Euarchontoglires</taxon>
        <taxon>Primates</taxon>
        <taxon>Haplorrhini</taxon>
        <taxon>Platyrrhini</taxon>
        <taxon>Cebidae</taxon>
        <taxon>Callitrichinae</taxon>
        <taxon>Saguinus</taxon>
    </lineage>
</organism>